<feature type="binding site" evidence="5 7">
    <location>
        <begin position="183"/>
        <end position="184"/>
    </location>
    <ligand>
        <name>substrate</name>
    </ligand>
</feature>
<keyword evidence="4 5" id="KW-0413">Isomerase</keyword>
<dbReference type="InterPro" id="IPR029033">
    <property type="entry name" value="His_PPase_superfam"/>
</dbReference>
<protein>
    <recommendedName>
        <fullName evidence="5 9">2,3-bisphosphoglycerate-dependent phosphoglycerate mutase</fullName>
        <shortName evidence="5">BPG-dependent PGAM</shortName>
        <shortName evidence="5">PGAM</shortName>
        <shortName evidence="5">Phosphoglyceromutase</shortName>
        <shortName evidence="5">dPGM</shortName>
        <ecNumber evidence="5 9">5.4.2.11</ecNumber>
    </recommendedName>
</protein>
<dbReference type="PANTHER" id="PTHR11931">
    <property type="entry name" value="PHOSPHOGLYCERATE MUTASE"/>
    <property type="match status" value="1"/>
</dbReference>
<dbReference type="NCBIfam" id="TIGR01258">
    <property type="entry name" value="pgm_1"/>
    <property type="match status" value="1"/>
</dbReference>
<proteinExistence type="inferred from homology"/>
<dbReference type="SUPFAM" id="SSF53254">
    <property type="entry name" value="Phosphoglycerate mutase-like"/>
    <property type="match status" value="1"/>
</dbReference>
<dbReference type="Gene3D" id="3.40.50.1240">
    <property type="entry name" value="Phosphoglycerate mutase-like"/>
    <property type="match status" value="1"/>
</dbReference>
<dbReference type="Pfam" id="PF00300">
    <property type="entry name" value="His_Phos_1"/>
    <property type="match status" value="2"/>
</dbReference>
<feature type="site" description="Transition state stabilizer" evidence="5 8">
    <location>
        <position position="182"/>
    </location>
</feature>
<feature type="active site" description="Tele-phosphohistidine intermediate" evidence="5 6">
    <location>
        <position position="11"/>
    </location>
</feature>
<dbReference type="KEGG" id="meiy:MIN45_P0103"/>
<keyword evidence="2 5" id="KW-0312">Gluconeogenesis</keyword>
<dbReference type="EMBL" id="AP024718">
    <property type="protein sequence ID" value="BCX87736.1"/>
    <property type="molecule type" value="Genomic_DNA"/>
</dbReference>
<sequence>MKAATLTLIRHGQSIWNLQNRFTGWIDVSLSPQGLQEARQAGERLADQRFDVAYASTLIRSQETLYEILRLNRHCSGYRRVHEGDSAWYEHFKPGPEDEDTLLIHFAEELNERFYGDLQGLNKDQARQEFGAEQVHIWRRSYDTPPPNGESLAATAARVIPFFKDRLAPILREGRNLLIAAHGNSLRALIMHLEDMTPEQILAYELATGVPIQYRLDGALNVLEKTVFD</sequence>
<evidence type="ECO:0000256" key="7">
    <source>
        <dbReference type="PIRSR" id="PIRSR613078-2"/>
    </source>
</evidence>
<comment type="function">
    <text evidence="5 9">Catalyzes the interconversion of 2-phosphoglycerate and 3-phosphoglycerate.</text>
</comment>
<reference evidence="11" key="1">
    <citation type="journal article" date="2024" name="Int. J. Syst. Evol. Microbiol.">
        <title>Methylomarinovum tepidoasis sp. nov., a moderately thermophilic methanotroph of the family Methylothermaceae isolated from a deep-sea hydrothermal field.</title>
        <authorList>
            <person name="Hirayama H."/>
            <person name="Takaki Y."/>
            <person name="Abe M."/>
            <person name="Miyazaki M."/>
            <person name="Uematsu K."/>
            <person name="Matsui Y."/>
            <person name="Takai K."/>
        </authorList>
    </citation>
    <scope>NUCLEOTIDE SEQUENCE [LARGE SCALE GENOMIC DNA]</scope>
    <source>
        <strain evidence="11">IN45</strain>
    </source>
</reference>
<feature type="active site" description="Proton donor/acceptor" evidence="5 6">
    <location>
        <position position="112"/>
    </location>
</feature>
<organism evidence="10 11">
    <name type="scientific">Methylomarinovum tepidoasis</name>
    <dbReference type="NCBI Taxonomy" id="2840183"/>
    <lineage>
        <taxon>Bacteria</taxon>
        <taxon>Pseudomonadati</taxon>
        <taxon>Pseudomonadota</taxon>
        <taxon>Gammaproteobacteria</taxon>
        <taxon>Methylococcales</taxon>
        <taxon>Methylothermaceae</taxon>
        <taxon>Methylomarinovum</taxon>
    </lineage>
</organism>
<evidence type="ECO:0000256" key="1">
    <source>
        <dbReference type="ARBA" id="ARBA00006717"/>
    </source>
</evidence>
<dbReference type="InterPro" id="IPR005952">
    <property type="entry name" value="Phosphogly_mut1"/>
</dbReference>
<accession>A0AAU9CAQ1</accession>
<dbReference type="HAMAP" id="MF_01039">
    <property type="entry name" value="PGAM_GpmA"/>
    <property type="match status" value="1"/>
</dbReference>
<dbReference type="GO" id="GO:0006094">
    <property type="term" value="P:gluconeogenesis"/>
    <property type="evidence" value="ECO:0007669"/>
    <property type="project" value="UniProtKB-UniRule"/>
</dbReference>
<dbReference type="PROSITE" id="PS00175">
    <property type="entry name" value="PG_MUTASE"/>
    <property type="match status" value="1"/>
</dbReference>
<evidence type="ECO:0000256" key="9">
    <source>
        <dbReference type="RuleBase" id="RU004512"/>
    </source>
</evidence>
<evidence type="ECO:0000256" key="3">
    <source>
        <dbReference type="ARBA" id="ARBA00023152"/>
    </source>
</evidence>
<feature type="binding site" evidence="5 7">
    <location>
        <begin position="10"/>
        <end position="17"/>
    </location>
    <ligand>
        <name>substrate</name>
    </ligand>
</feature>
<dbReference type="CDD" id="cd07067">
    <property type="entry name" value="HP_PGM_like"/>
    <property type="match status" value="1"/>
</dbReference>
<dbReference type="InterPro" id="IPR013078">
    <property type="entry name" value="His_Pase_superF_clade-1"/>
</dbReference>
<dbReference type="RefSeq" id="WP_286292683.1">
    <property type="nucleotide sequence ID" value="NZ_AP024718.1"/>
</dbReference>
<comment type="similarity">
    <text evidence="1 5">Belongs to the phosphoglycerate mutase family. BPG-dependent PGAM subfamily.</text>
</comment>
<feature type="binding site" evidence="5 7">
    <location>
        <begin position="23"/>
        <end position="24"/>
    </location>
    <ligand>
        <name>substrate</name>
    </ligand>
</feature>
<dbReference type="GO" id="GO:0004619">
    <property type="term" value="F:phosphoglycerate mutase activity"/>
    <property type="evidence" value="ECO:0007669"/>
    <property type="project" value="UniProtKB-UniRule"/>
</dbReference>
<evidence type="ECO:0000256" key="5">
    <source>
        <dbReference type="HAMAP-Rule" id="MF_01039"/>
    </source>
</evidence>
<evidence type="ECO:0000256" key="2">
    <source>
        <dbReference type="ARBA" id="ARBA00022432"/>
    </source>
</evidence>
<keyword evidence="3 5" id="KW-0324">Glycolysis</keyword>
<name>A0AAU9CAQ1_9GAMM</name>
<comment type="catalytic activity">
    <reaction evidence="5 9">
        <text>(2R)-2-phosphoglycerate = (2R)-3-phosphoglycerate</text>
        <dbReference type="Rhea" id="RHEA:15901"/>
        <dbReference type="ChEBI" id="CHEBI:58272"/>
        <dbReference type="ChEBI" id="CHEBI:58289"/>
        <dbReference type="EC" id="5.4.2.11"/>
    </reaction>
</comment>
<evidence type="ECO:0000256" key="8">
    <source>
        <dbReference type="PIRSR" id="PIRSR613078-3"/>
    </source>
</evidence>
<evidence type="ECO:0000256" key="6">
    <source>
        <dbReference type="PIRSR" id="PIRSR613078-1"/>
    </source>
</evidence>
<feature type="binding site" evidence="5 7">
    <location>
        <begin position="139"/>
        <end position="140"/>
    </location>
    <ligand>
        <name>substrate</name>
    </ligand>
</feature>
<dbReference type="Proteomes" id="UP001321450">
    <property type="component" value="Chromosome"/>
</dbReference>
<dbReference type="SMART" id="SM00855">
    <property type="entry name" value="PGAM"/>
    <property type="match status" value="1"/>
</dbReference>
<comment type="pathway">
    <text evidence="5 9">Carbohydrate degradation; glycolysis; pyruvate from D-glyceraldehyde 3-phosphate: step 3/5.</text>
</comment>
<evidence type="ECO:0000313" key="10">
    <source>
        <dbReference type="EMBL" id="BCX87736.1"/>
    </source>
</evidence>
<keyword evidence="11" id="KW-1185">Reference proteome</keyword>
<feature type="binding site" evidence="5 7">
    <location>
        <position position="123"/>
    </location>
    <ligand>
        <name>substrate</name>
    </ligand>
</feature>
<feature type="binding site" evidence="5 7">
    <location>
        <position position="60"/>
    </location>
    <ligand>
        <name>substrate</name>
    </ligand>
</feature>
<evidence type="ECO:0000313" key="11">
    <source>
        <dbReference type="Proteomes" id="UP001321450"/>
    </source>
</evidence>
<dbReference type="GO" id="GO:0006096">
    <property type="term" value="P:glycolytic process"/>
    <property type="evidence" value="ECO:0007669"/>
    <property type="project" value="UniProtKB-UniRule"/>
</dbReference>
<feature type="binding site" evidence="5 7">
    <location>
        <begin position="112"/>
        <end position="115"/>
    </location>
    <ligand>
        <name>substrate</name>
    </ligand>
</feature>
<dbReference type="EC" id="5.4.2.11" evidence="5 9"/>
<evidence type="ECO:0000256" key="4">
    <source>
        <dbReference type="ARBA" id="ARBA00023235"/>
    </source>
</evidence>
<dbReference type="AlphaFoldDB" id="A0AAU9CAQ1"/>
<gene>
    <name evidence="5" type="primary">gpmA</name>
    <name evidence="10" type="ORF">MIN45_P0103</name>
</gene>
<dbReference type="InterPro" id="IPR001345">
    <property type="entry name" value="PG/BPGM_mutase_AS"/>
</dbReference>
<comment type="subunit">
    <text evidence="5">Homodimer.</text>
</comment>